<proteinExistence type="predicted"/>
<dbReference type="AlphaFoldDB" id="A0A8J3PG08"/>
<dbReference type="Gene3D" id="1.20.120.520">
    <property type="entry name" value="nmb1532 protein domain like"/>
    <property type="match status" value="1"/>
</dbReference>
<evidence type="ECO:0000259" key="2">
    <source>
        <dbReference type="Pfam" id="PF01814"/>
    </source>
</evidence>
<feature type="domain" description="Hemerythrin-like" evidence="2">
    <location>
        <begin position="138"/>
        <end position="253"/>
    </location>
</feature>
<dbReference type="PANTHER" id="PTHR35585">
    <property type="entry name" value="HHE DOMAIN PROTEIN (AFU_ORTHOLOGUE AFUA_4G00730)"/>
    <property type="match status" value="1"/>
</dbReference>
<comment type="caution">
    <text evidence="3">The sequence shown here is derived from an EMBL/GenBank/DDBJ whole genome shotgun (WGS) entry which is preliminary data.</text>
</comment>
<feature type="compositionally biased region" description="Low complexity" evidence="1">
    <location>
        <begin position="75"/>
        <end position="92"/>
    </location>
</feature>
<feature type="compositionally biased region" description="Polar residues" evidence="1">
    <location>
        <begin position="116"/>
        <end position="126"/>
    </location>
</feature>
<dbReference type="PANTHER" id="PTHR35585:SF1">
    <property type="entry name" value="HHE DOMAIN PROTEIN (AFU_ORTHOLOGUE AFUA_4G00730)"/>
    <property type="match status" value="1"/>
</dbReference>
<gene>
    <name evidence="3" type="ORF">Cme02nite_35610</name>
</gene>
<organism evidence="3 4">
    <name type="scientific">Catellatospora methionotrophica</name>
    <dbReference type="NCBI Taxonomy" id="121620"/>
    <lineage>
        <taxon>Bacteria</taxon>
        <taxon>Bacillati</taxon>
        <taxon>Actinomycetota</taxon>
        <taxon>Actinomycetes</taxon>
        <taxon>Micromonosporales</taxon>
        <taxon>Micromonosporaceae</taxon>
        <taxon>Catellatospora</taxon>
    </lineage>
</organism>
<accession>A0A8J3PG08</accession>
<evidence type="ECO:0000313" key="3">
    <source>
        <dbReference type="EMBL" id="GIG15229.1"/>
    </source>
</evidence>
<evidence type="ECO:0000256" key="1">
    <source>
        <dbReference type="SAM" id="MobiDB-lite"/>
    </source>
</evidence>
<dbReference type="InterPro" id="IPR012312">
    <property type="entry name" value="Hemerythrin-like"/>
</dbReference>
<protein>
    <recommendedName>
        <fullName evidence="2">Hemerythrin-like domain-containing protein</fullName>
    </recommendedName>
</protein>
<keyword evidence="4" id="KW-1185">Reference proteome</keyword>
<evidence type="ECO:0000313" key="4">
    <source>
        <dbReference type="Proteomes" id="UP000660339"/>
    </source>
</evidence>
<name>A0A8J3PG08_9ACTN</name>
<dbReference type="Pfam" id="PF01814">
    <property type="entry name" value="Hemerythrin"/>
    <property type="match status" value="1"/>
</dbReference>
<sequence length="298" mass="32253">MVEHTSSGGSHGHDHADMAGDIDTMTVSQLRGWLKDHGVTGTSGMRKEDLVKAAVKTMRSDQGTASPNIATGKKSTTAHSPARSTPSSAAAHKTAPGSPPAHKTVTSKKTAHGTATPRTETGSGQAAETAWESGHDDVIDLLLSHHEQIKQLFSRIERVQGQQKQEAWEQLVRLLVLHETIEQQLVHPLAARRVPDGEDVIESRLQEEQQATEDLSRLYGLGIDDPQFDDGLIELRDAVVEHAELEEDEEFGYLRENVPAEQLIGIATAARAAERVQASGSPSAITERLRGALRDAVK</sequence>
<feature type="region of interest" description="Disordered" evidence="1">
    <location>
        <begin position="56"/>
        <end position="131"/>
    </location>
</feature>
<dbReference type="Proteomes" id="UP000660339">
    <property type="component" value="Unassembled WGS sequence"/>
</dbReference>
<feature type="compositionally biased region" description="Polar residues" evidence="1">
    <location>
        <begin position="60"/>
        <end position="69"/>
    </location>
</feature>
<dbReference type="EMBL" id="BONJ01000020">
    <property type="protein sequence ID" value="GIG15229.1"/>
    <property type="molecule type" value="Genomic_DNA"/>
</dbReference>
<dbReference type="RefSeq" id="WP_239086375.1">
    <property type="nucleotide sequence ID" value="NZ_BAAATT010000005.1"/>
</dbReference>
<reference evidence="3" key="1">
    <citation type="submission" date="2021-01" db="EMBL/GenBank/DDBJ databases">
        <title>Whole genome shotgun sequence of Catellatospora methionotrophica NBRC 14553.</title>
        <authorList>
            <person name="Komaki H."/>
            <person name="Tamura T."/>
        </authorList>
    </citation>
    <scope>NUCLEOTIDE SEQUENCE</scope>
    <source>
        <strain evidence="3">NBRC 14553</strain>
    </source>
</reference>